<dbReference type="EMBL" id="BQKI01000079">
    <property type="protein sequence ID" value="GJN26140.1"/>
    <property type="molecule type" value="Genomic_DNA"/>
</dbReference>
<keyword evidence="3" id="KW-1185">Reference proteome</keyword>
<evidence type="ECO:0000313" key="3">
    <source>
        <dbReference type="Proteomes" id="UP001054889"/>
    </source>
</evidence>
<dbReference type="AlphaFoldDB" id="A0AAV5EV91"/>
<feature type="region of interest" description="Disordered" evidence="1">
    <location>
        <begin position="1"/>
        <end position="24"/>
    </location>
</feature>
<reference evidence="2" key="2">
    <citation type="submission" date="2021-12" db="EMBL/GenBank/DDBJ databases">
        <title>Resequencing data analysis of finger millet.</title>
        <authorList>
            <person name="Hatakeyama M."/>
            <person name="Aluri S."/>
            <person name="Balachadran M.T."/>
            <person name="Sivarajan S.R."/>
            <person name="Poveda L."/>
            <person name="Shimizu-Inatsugi R."/>
            <person name="Schlapbach R."/>
            <person name="Sreeman S.M."/>
            <person name="Shimizu K.K."/>
        </authorList>
    </citation>
    <scope>NUCLEOTIDE SEQUENCE</scope>
</reference>
<proteinExistence type="predicted"/>
<name>A0AAV5EV91_ELECO</name>
<reference evidence="2" key="1">
    <citation type="journal article" date="2018" name="DNA Res.">
        <title>Multiple hybrid de novo genome assembly of finger millet, an orphan allotetraploid crop.</title>
        <authorList>
            <person name="Hatakeyama M."/>
            <person name="Aluri S."/>
            <person name="Balachadran M.T."/>
            <person name="Sivarajan S.R."/>
            <person name="Patrignani A."/>
            <person name="Gruter S."/>
            <person name="Poveda L."/>
            <person name="Shimizu-Inatsugi R."/>
            <person name="Baeten J."/>
            <person name="Francoijs K.J."/>
            <person name="Nataraja K.N."/>
            <person name="Reddy Y.A.N."/>
            <person name="Phadnis S."/>
            <person name="Ravikumar R.L."/>
            <person name="Schlapbach R."/>
            <person name="Sreeman S.M."/>
            <person name="Shimizu K.K."/>
        </authorList>
    </citation>
    <scope>NUCLEOTIDE SEQUENCE</scope>
</reference>
<gene>
    <name evidence="2" type="primary">gb14048</name>
    <name evidence="2" type="ORF">PR202_gb14048</name>
</gene>
<dbReference type="Proteomes" id="UP001054889">
    <property type="component" value="Unassembled WGS sequence"/>
</dbReference>
<protein>
    <submittedName>
        <fullName evidence="2">Uncharacterized protein</fullName>
    </submittedName>
</protein>
<comment type="caution">
    <text evidence="2">The sequence shown here is derived from an EMBL/GenBank/DDBJ whole genome shotgun (WGS) entry which is preliminary data.</text>
</comment>
<evidence type="ECO:0000256" key="1">
    <source>
        <dbReference type="SAM" id="MobiDB-lite"/>
    </source>
</evidence>
<evidence type="ECO:0000313" key="2">
    <source>
        <dbReference type="EMBL" id="GJN26140.1"/>
    </source>
</evidence>
<organism evidence="2 3">
    <name type="scientific">Eleusine coracana subsp. coracana</name>
    <dbReference type="NCBI Taxonomy" id="191504"/>
    <lineage>
        <taxon>Eukaryota</taxon>
        <taxon>Viridiplantae</taxon>
        <taxon>Streptophyta</taxon>
        <taxon>Embryophyta</taxon>
        <taxon>Tracheophyta</taxon>
        <taxon>Spermatophyta</taxon>
        <taxon>Magnoliopsida</taxon>
        <taxon>Liliopsida</taxon>
        <taxon>Poales</taxon>
        <taxon>Poaceae</taxon>
        <taxon>PACMAD clade</taxon>
        <taxon>Chloridoideae</taxon>
        <taxon>Cynodonteae</taxon>
        <taxon>Eleusininae</taxon>
        <taxon>Eleusine</taxon>
    </lineage>
</organism>
<sequence length="89" mass="8958">MSTPTSGRSRVGDTRLPCGPPTTFRPMVSKLVPPQYNSSPPPAASAFSSSSPVAAASFSGLALADIIAECGGCASGREVGFRSGTLDLV</sequence>
<accession>A0AAV5EV91</accession>